<dbReference type="InterPro" id="IPR009181">
    <property type="entry name" value="Methan_mark_8"/>
</dbReference>
<dbReference type="Pfam" id="PF09872">
    <property type="entry name" value="DUF2099"/>
    <property type="match status" value="1"/>
</dbReference>
<dbReference type="EMBL" id="LMVM01000038">
    <property type="protein sequence ID" value="PAV03421.1"/>
    <property type="molecule type" value="Genomic_DNA"/>
</dbReference>
<keyword evidence="2" id="KW-1185">Reference proteome</keyword>
<dbReference type="PIRSF" id="PIRSF004929">
    <property type="entry name" value="UCP004929"/>
    <property type="match status" value="1"/>
</dbReference>
<dbReference type="NCBIfam" id="TIGR03275">
    <property type="entry name" value="methan_mark_8"/>
    <property type="match status" value="1"/>
</dbReference>
<accession>A0A2A2H1X5</accession>
<gene>
    <name evidence="1" type="ORF">ASJ80_00235</name>
</gene>
<dbReference type="RefSeq" id="WP_069585244.1">
    <property type="nucleotide sequence ID" value="NZ_LMVM01000038.1"/>
</dbReference>
<comment type="caution">
    <text evidence="1">The sequence shown here is derived from an EMBL/GenBank/DDBJ whole genome shotgun (WGS) entry which is preliminary data.</text>
</comment>
<dbReference type="OrthoDB" id="358516at2157"/>
<sequence>MDEHVIEALGKARVVVRDGKVVEVGEPKINYCPLFDKYRGIKEITPEAVKENIEFRIKDFGMCTSERKLRMKDFLSFGVSETLGTLLDEGIIDCAVIVSEGCGTTVVEDPEFVQGMAGRISAFLSTSPIEKIIVKVGPENVLNPETAEINQIKGVLKAVEMGHKKIAVSVISAEDAKTLREIEKEHEGVNIYIFAAHVTEMSKEEAEELFDYADVVTGCASKYIREVGEGREIFTAGASIPIYGASKDGEHFLKIRIEKIGGLKDKPDAKLPDPLI</sequence>
<dbReference type="AlphaFoldDB" id="A0A2A2H1X5"/>
<reference evidence="1 2" key="1">
    <citation type="journal article" date="2017" name="BMC Genomics">
        <title>Genomic analysis of methanogenic archaea reveals a shift towards energy conservation.</title>
        <authorList>
            <person name="Gilmore S.P."/>
            <person name="Henske J.K."/>
            <person name="Sexton J.A."/>
            <person name="Solomon K.V."/>
            <person name="Seppala S."/>
            <person name="Yoo J.I."/>
            <person name="Huyett L.M."/>
            <person name="Pressman A."/>
            <person name="Cogan J.Z."/>
            <person name="Kivenson V."/>
            <person name="Peng X."/>
            <person name="Tan Y."/>
            <person name="Valentine D.L."/>
            <person name="O'Malley M.A."/>
        </authorList>
    </citation>
    <scope>NUCLEOTIDE SEQUENCE [LARGE SCALE GENOMIC DNA]</scope>
    <source>
        <strain evidence="1 2">M.o.H.</strain>
    </source>
</reference>
<evidence type="ECO:0008006" key="3">
    <source>
        <dbReference type="Google" id="ProtNLM"/>
    </source>
</evidence>
<proteinExistence type="predicted"/>
<organism evidence="1 2">
    <name type="scientific">Methanobacterium bryantii</name>
    <dbReference type="NCBI Taxonomy" id="2161"/>
    <lineage>
        <taxon>Archaea</taxon>
        <taxon>Methanobacteriati</taxon>
        <taxon>Methanobacteriota</taxon>
        <taxon>Methanomada group</taxon>
        <taxon>Methanobacteria</taxon>
        <taxon>Methanobacteriales</taxon>
        <taxon>Methanobacteriaceae</taxon>
        <taxon>Methanobacterium</taxon>
    </lineage>
</organism>
<evidence type="ECO:0000313" key="1">
    <source>
        <dbReference type="EMBL" id="PAV03421.1"/>
    </source>
</evidence>
<evidence type="ECO:0000313" key="2">
    <source>
        <dbReference type="Proteomes" id="UP000217784"/>
    </source>
</evidence>
<protein>
    <recommendedName>
        <fullName evidence="3">Methanogenesis marker protein 8</fullName>
    </recommendedName>
</protein>
<dbReference type="Proteomes" id="UP000217784">
    <property type="component" value="Unassembled WGS sequence"/>
</dbReference>
<name>A0A2A2H1X5_METBR</name>